<dbReference type="OrthoDB" id="2403927at2"/>
<proteinExistence type="predicted"/>
<dbReference type="eggNOG" id="COG3595">
    <property type="taxonomic scope" value="Bacteria"/>
</dbReference>
<gene>
    <name evidence="2" type="ordered locus">SE_1920</name>
</gene>
<dbReference type="RefSeq" id="WP_001831626.1">
    <property type="nucleotide sequence ID" value="NC_004461.1"/>
</dbReference>
<dbReference type="EMBL" id="AE015929">
    <property type="protein sequence ID" value="AAO05561.1"/>
    <property type="molecule type" value="Genomic_DNA"/>
</dbReference>
<dbReference type="GeneID" id="50017982"/>
<feature type="domain" description="DUF4097" evidence="1">
    <location>
        <begin position="53"/>
        <end position="222"/>
    </location>
</feature>
<name>A0A0H2VJY0_STAES</name>
<sequence length="267" mass="30262">MKKIAAIIFLIGLSLIIICSVGVYAQNKKLSKDNQYNNQTTNLMKNYDDNTVKSIYVDGKVSDITVKKGKHFSVKSKGNDKNLNVTSKVNNQRWVITERQTSPHINFRIQGKVSNHITITVPKYIKNIDIKTNAGDLNIVGVNSGTGRFDAESGDIKVQKGRYKKVTLHNEDGDIHTKDIHFNQANIQNDNGDIQMKQLDPDIPLRIKNEEGDINLNYKKELHHTQIITRNEEGETDIDHRVLYNSKVENGNNKVKLINENGDIKVK</sequence>
<evidence type="ECO:0000259" key="1">
    <source>
        <dbReference type="Pfam" id="PF13349"/>
    </source>
</evidence>
<dbReference type="PATRIC" id="fig|176280.10.peg.1875"/>
<dbReference type="InterPro" id="IPR025164">
    <property type="entry name" value="Toastrack_DUF4097"/>
</dbReference>
<protein>
    <recommendedName>
        <fullName evidence="1">DUF4097 domain-containing protein</fullName>
    </recommendedName>
</protein>
<evidence type="ECO:0000313" key="3">
    <source>
        <dbReference type="Proteomes" id="UP000001411"/>
    </source>
</evidence>
<accession>A0A0H2VJY0</accession>
<evidence type="ECO:0000313" key="2">
    <source>
        <dbReference type="EMBL" id="AAO05561.1"/>
    </source>
</evidence>
<dbReference type="HOGENOM" id="CLU_091019_0_0_9"/>
<dbReference type="KEGG" id="sep:SE_1920"/>
<dbReference type="AlphaFoldDB" id="A0A0H2VJY0"/>
<reference evidence="2 3" key="1">
    <citation type="journal article" date="2003" name="Mol. Microbiol.">
        <title>Genome-based analysis of virulence genes in a non-biofilm-forming Staphylococcus epidermidis strain (ATCC 12228).</title>
        <authorList>
            <person name="Zhang Y.Q."/>
            <person name="Ren S.X."/>
            <person name="Li H.L."/>
            <person name="Wang Y.X."/>
            <person name="Fu G."/>
            <person name="Yang J."/>
            <person name="Qin Z.Q."/>
            <person name="Miao Y.G."/>
            <person name="Wang W.Y."/>
            <person name="Chen R.S."/>
            <person name="Shen Y."/>
            <person name="Chen Z."/>
            <person name="Yuan Z.H."/>
            <person name="Zhao G.P."/>
            <person name="Qu D."/>
            <person name="Danchin A."/>
            <person name="Wen Y.M."/>
        </authorList>
    </citation>
    <scope>NUCLEOTIDE SEQUENCE [LARGE SCALE GENOMIC DNA]</scope>
    <source>
        <strain evidence="3">ATCC 12228 / FDA PCI 1200</strain>
    </source>
</reference>
<dbReference type="Pfam" id="PF13349">
    <property type="entry name" value="DUF4097"/>
    <property type="match status" value="1"/>
</dbReference>
<dbReference type="Proteomes" id="UP000001411">
    <property type="component" value="Chromosome"/>
</dbReference>
<organism evidence="2 3">
    <name type="scientific">Staphylococcus epidermidis (strain ATCC 12228 / FDA PCI 1200)</name>
    <dbReference type="NCBI Taxonomy" id="176280"/>
    <lineage>
        <taxon>Bacteria</taxon>
        <taxon>Bacillati</taxon>
        <taxon>Bacillota</taxon>
        <taxon>Bacilli</taxon>
        <taxon>Bacillales</taxon>
        <taxon>Staphylococcaceae</taxon>
        <taxon>Staphylococcus</taxon>
    </lineage>
</organism>